<evidence type="ECO:0000256" key="6">
    <source>
        <dbReference type="ARBA" id="ARBA00023136"/>
    </source>
</evidence>
<dbReference type="GO" id="GO:0055085">
    <property type="term" value="P:transmembrane transport"/>
    <property type="evidence" value="ECO:0007669"/>
    <property type="project" value="InterPro"/>
</dbReference>
<keyword evidence="2 7" id="KW-0813">Transport</keyword>
<reference evidence="9" key="1">
    <citation type="submission" date="2020-08" db="EMBL/GenBank/DDBJ databases">
        <authorList>
            <person name="Uke A."/>
            <person name="Chhe C."/>
            <person name="Baramee S."/>
            <person name="Kosugi A."/>
        </authorList>
    </citation>
    <scope>NUCLEOTIDE SEQUENCE</scope>
    <source>
        <strain evidence="9">DA-C8</strain>
    </source>
</reference>
<feature type="transmembrane region" description="Helical" evidence="7">
    <location>
        <begin position="252"/>
        <end position="273"/>
    </location>
</feature>
<dbReference type="PANTHER" id="PTHR43744:SF8">
    <property type="entry name" value="SN-GLYCEROL-3-PHOSPHATE TRANSPORT SYSTEM PERMEASE PROTEIN UGPE"/>
    <property type="match status" value="1"/>
</dbReference>
<proteinExistence type="inferred from homology"/>
<evidence type="ECO:0000313" key="10">
    <source>
        <dbReference type="Proteomes" id="UP000654993"/>
    </source>
</evidence>
<keyword evidence="6 7" id="KW-0472">Membrane</keyword>
<dbReference type="PROSITE" id="PS50928">
    <property type="entry name" value="ABC_TM1"/>
    <property type="match status" value="1"/>
</dbReference>
<comment type="caution">
    <text evidence="9">The sequence shown here is derived from an EMBL/GenBank/DDBJ whole genome shotgun (WGS) entry which is preliminary data.</text>
</comment>
<dbReference type="EMBL" id="BMAQ01000057">
    <property type="protein sequence ID" value="GFR39557.1"/>
    <property type="molecule type" value="Genomic_DNA"/>
</dbReference>
<feature type="transmembrane region" description="Helical" evidence="7">
    <location>
        <begin position="21"/>
        <end position="43"/>
    </location>
</feature>
<gene>
    <name evidence="9" type="ORF">PRECH8_28530</name>
</gene>
<feature type="transmembrane region" description="Helical" evidence="7">
    <location>
        <begin position="81"/>
        <end position="107"/>
    </location>
</feature>
<name>A0A916QF11_9BACL</name>
<feature type="domain" description="ABC transmembrane type-1" evidence="8">
    <location>
        <begin position="82"/>
        <end position="273"/>
    </location>
</feature>
<feature type="transmembrane region" description="Helical" evidence="7">
    <location>
        <begin position="151"/>
        <end position="173"/>
    </location>
</feature>
<evidence type="ECO:0000256" key="3">
    <source>
        <dbReference type="ARBA" id="ARBA00022475"/>
    </source>
</evidence>
<feature type="transmembrane region" description="Helical" evidence="7">
    <location>
        <begin position="119"/>
        <end position="139"/>
    </location>
</feature>
<dbReference type="SUPFAM" id="SSF161098">
    <property type="entry name" value="MetI-like"/>
    <property type="match status" value="1"/>
</dbReference>
<dbReference type="Pfam" id="PF00528">
    <property type="entry name" value="BPD_transp_1"/>
    <property type="match status" value="1"/>
</dbReference>
<keyword evidence="5 7" id="KW-1133">Transmembrane helix</keyword>
<evidence type="ECO:0000259" key="8">
    <source>
        <dbReference type="PROSITE" id="PS50928"/>
    </source>
</evidence>
<dbReference type="AlphaFoldDB" id="A0A916QF11"/>
<dbReference type="GO" id="GO:0005886">
    <property type="term" value="C:plasma membrane"/>
    <property type="evidence" value="ECO:0007669"/>
    <property type="project" value="UniProtKB-SubCell"/>
</dbReference>
<accession>A0A916QF11</accession>
<dbReference type="Gene3D" id="1.10.3720.10">
    <property type="entry name" value="MetI-like"/>
    <property type="match status" value="1"/>
</dbReference>
<dbReference type="Proteomes" id="UP000654993">
    <property type="component" value="Unassembled WGS sequence"/>
</dbReference>
<dbReference type="InterPro" id="IPR000515">
    <property type="entry name" value="MetI-like"/>
</dbReference>
<comment type="similarity">
    <text evidence="7">Belongs to the binding-protein-dependent transport system permease family.</text>
</comment>
<keyword evidence="3" id="KW-1003">Cell membrane</keyword>
<evidence type="ECO:0000256" key="2">
    <source>
        <dbReference type="ARBA" id="ARBA00022448"/>
    </source>
</evidence>
<feature type="transmembrane region" description="Helical" evidence="7">
    <location>
        <begin position="194"/>
        <end position="216"/>
    </location>
</feature>
<evidence type="ECO:0000256" key="5">
    <source>
        <dbReference type="ARBA" id="ARBA00022989"/>
    </source>
</evidence>
<sequence>MEAAISGQPRKSKLFYRIGMILLQAMLVLFAVVQIYPLIWLAFFSLKDNSEIFSGDVLGPPKQFLWSNYTKALSDGNVLTYFINSVWVTAVTIFLVLLLSSMSAYAITRMKWRFSNATMTLILLGMMVPIHAALLPLFMVLRNLKLLNTHWALIIPYVAFGLPLAIFILASFFKGVPREMEESAVMDGCGIYRTFFFIVLPLVRPALVTVAIFTFLSSWNELMFAVTFINDTIYQTLTVGIMSMVGTYITQWGIIGAGLMISTIPTIIIYLLLNKQVQESMIAGAVKG</sequence>
<dbReference type="RefSeq" id="WP_200967747.1">
    <property type="nucleotide sequence ID" value="NZ_BMAQ01000057.1"/>
</dbReference>
<evidence type="ECO:0000313" key="9">
    <source>
        <dbReference type="EMBL" id="GFR39557.1"/>
    </source>
</evidence>
<dbReference type="InterPro" id="IPR035906">
    <property type="entry name" value="MetI-like_sf"/>
</dbReference>
<keyword evidence="10" id="KW-1185">Reference proteome</keyword>
<comment type="subcellular location">
    <subcellularLocation>
        <location evidence="1 7">Cell membrane</location>
        <topology evidence="1 7">Multi-pass membrane protein</topology>
    </subcellularLocation>
</comment>
<evidence type="ECO:0000256" key="4">
    <source>
        <dbReference type="ARBA" id="ARBA00022692"/>
    </source>
</evidence>
<organism evidence="9 10">
    <name type="scientific">Insulibacter thermoxylanivorax</name>
    <dbReference type="NCBI Taxonomy" id="2749268"/>
    <lineage>
        <taxon>Bacteria</taxon>
        <taxon>Bacillati</taxon>
        <taxon>Bacillota</taxon>
        <taxon>Bacilli</taxon>
        <taxon>Bacillales</taxon>
        <taxon>Paenibacillaceae</taxon>
        <taxon>Insulibacter</taxon>
    </lineage>
</organism>
<keyword evidence="4 7" id="KW-0812">Transmembrane</keyword>
<dbReference type="CDD" id="cd06261">
    <property type="entry name" value="TM_PBP2"/>
    <property type="match status" value="1"/>
</dbReference>
<reference evidence="9" key="2">
    <citation type="journal article" date="2021" name="Data Brief">
        <title>Draft genome sequence data of the facultative, thermophilic, xylanolytic bacterium Paenibacillus sp. strain DA-C8.</title>
        <authorList>
            <person name="Chhe C."/>
            <person name="Uke A."/>
            <person name="Baramee S."/>
            <person name="Ungkulpasvich U."/>
            <person name="Tachaapaikoon C."/>
            <person name="Pason P."/>
            <person name="Waeonukul R."/>
            <person name="Ratanakhanokchai K."/>
            <person name="Kosugi A."/>
        </authorList>
    </citation>
    <scope>NUCLEOTIDE SEQUENCE</scope>
    <source>
        <strain evidence="9">DA-C8</strain>
    </source>
</reference>
<protein>
    <submittedName>
        <fullName evidence="9">ABC transporter permease</fullName>
    </submittedName>
</protein>
<evidence type="ECO:0000256" key="7">
    <source>
        <dbReference type="RuleBase" id="RU363032"/>
    </source>
</evidence>
<dbReference type="PANTHER" id="PTHR43744">
    <property type="entry name" value="ABC TRANSPORTER PERMEASE PROTEIN MG189-RELATED-RELATED"/>
    <property type="match status" value="1"/>
</dbReference>
<evidence type="ECO:0000256" key="1">
    <source>
        <dbReference type="ARBA" id="ARBA00004651"/>
    </source>
</evidence>